<keyword evidence="8 15" id="KW-0862">Zinc</keyword>
<keyword evidence="10 15" id="KW-0238">DNA-binding</keyword>
<dbReference type="InterPro" id="IPR036236">
    <property type="entry name" value="Znf_C2H2_sf"/>
</dbReference>
<dbReference type="InParanoid" id="A0A6J2WIY6"/>
<dbReference type="PANTHER" id="PTHR23235">
    <property type="entry name" value="KRUEPPEL-LIKE TRANSCRIPTION FACTOR"/>
    <property type="match status" value="1"/>
</dbReference>
<evidence type="ECO:0000256" key="7">
    <source>
        <dbReference type="ARBA" id="ARBA00022771"/>
    </source>
</evidence>
<protein>
    <submittedName>
        <fullName evidence="19">E3 SUMO-protein ligase EGR2a</fullName>
    </submittedName>
</protein>
<evidence type="ECO:0000256" key="14">
    <source>
        <dbReference type="PROSITE-ProRule" id="PRU00042"/>
    </source>
</evidence>
<evidence type="ECO:0000256" key="3">
    <source>
        <dbReference type="ARBA" id="ARBA00005682"/>
    </source>
</evidence>
<dbReference type="SUPFAM" id="SSF57667">
    <property type="entry name" value="beta-beta-alpha zinc fingers"/>
    <property type="match status" value="2"/>
</dbReference>
<dbReference type="Pfam" id="PF11928">
    <property type="entry name" value="DUF3446"/>
    <property type="match status" value="1"/>
</dbReference>
<dbReference type="OrthoDB" id="10018191at2759"/>
<keyword evidence="13 15" id="KW-0539">Nucleus</keyword>
<keyword evidence="9 15" id="KW-0805">Transcription regulation</keyword>
<gene>
    <name evidence="19" type="primary">egr2a</name>
</gene>
<reference evidence="19" key="1">
    <citation type="submission" date="2025-08" db="UniProtKB">
        <authorList>
            <consortium name="RefSeq"/>
        </authorList>
    </citation>
    <scope>IDENTIFICATION</scope>
</reference>
<dbReference type="Gene3D" id="3.30.160.60">
    <property type="entry name" value="Classic Zinc Finger"/>
    <property type="match status" value="3"/>
</dbReference>
<dbReference type="GO" id="GO:0000978">
    <property type="term" value="F:RNA polymerase II cis-regulatory region sequence-specific DNA binding"/>
    <property type="evidence" value="ECO:0007669"/>
    <property type="project" value="TreeGrafter"/>
</dbReference>
<dbReference type="Proteomes" id="UP000504632">
    <property type="component" value="Chromosome 10"/>
</dbReference>
<dbReference type="Pfam" id="PF00096">
    <property type="entry name" value="zf-C2H2"/>
    <property type="match status" value="3"/>
</dbReference>
<dbReference type="GO" id="GO:0005737">
    <property type="term" value="C:cytoplasm"/>
    <property type="evidence" value="ECO:0007669"/>
    <property type="project" value="UniProtKB-SubCell"/>
</dbReference>
<dbReference type="RefSeq" id="XP_030643296.1">
    <property type="nucleotide sequence ID" value="XM_030787436.1"/>
</dbReference>
<keyword evidence="11" id="KW-0010">Activator</keyword>
<keyword evidence="4" id="KW-0963">Cytoplasm</keyword>
<evidence type="ECO:0000256" key="1">
    <source>
        <dbReference type="ARBA" id="ARBA00004123"/>
    </source>
</evidence>
<comment type="similarity">
    <text evidence="3 15">Belongs to the EGR C2H2-type zinc-finger protein family.</text>
</comment>
<evidence type="ECO:0000313" key="18">
    <source>
        <dbReference type="Proteomes" id="UP000504632"/>
    </source>
</evidence>
<keyword evidence="19" id="KW-0436">Ligase</keyword>
<sequence>MTAKIADKLPGSLSDFVRSIPENIYSIDEISTSIPSVFPNVEAGRLSDQFSAGVTGDGFISGTLNVEKRDLDLSYPSSFTQRNPPFAYTGKFSIDSQCAGGTWNPEGVINVVSAGVLGTKPPSPGSVSPDSPGPANLSGVPICPTPQVQGEMEHMYNAPPPYTCSAEVYQDPSAFLSTTTCPITYPPPSYSSPKPTIDSALFSIIPEYGGFYQTNSQRDMQGFPDRKPFPCSLESIRVPPPLTPLNTIRNFTLAAPVTEGPRPPTDFSPQNLPLRPILRPRKYPNRPTKTPVHERPYPCPAEGCDRRFSRSDELTRHIRIHTGHKPFQCRICMRNFSRSDHLTTHIRTHTGEKPFSCDYCGRKFARSDERRRHTKIHLRQKEKKASVMDASAAAAASAM</sequence>
<dbReference type="GO" id="GO:0000981">
    <property type="term" value="F:DNA-binding transcription factor activity, RNA polymerase II-specific"/>
    <property type="evidence" value="ECO:0007669"/>
    <property type="project" value="TreeGrafter"/>
</dbReference>
<evidence type="ECO:0000256" key="8">
    <source>
        <dbReference type="ARBA" id="ARBA00022833"/>
    </source>
</evidence>
<feature type="domain" description="C2H2-type" evidence="17">
    <location>
        <begin position="355"/>
        <end position="382"/>
    </location>
</feature>
<dbReference type="AlphaFoldDB" id="A0A6J2WIY6"/>
<dbReference type="GO" id="GO:0008270">
    <property type="term" value="F:zinc ion binding"/>
    <property type="evidence" value="ECO:0007669"/>
    <property type="project" value="UniProtKB-KW"/>
</dbReference>
<dbReference type="InterPro" id="IPR021849">
    <property type="entry name" value="EGR_N"/>
</dbReference>
<evidence type="ECO:0000256" key="10">
    <source>
        <dbReference type="ARBA" id="ARBA00023125"/>
    </source>
</evidence>
<feature type="domain" description="C2H2-type" evidence="17">
    <location>
        <begin position="327"/>
        <end position="354"/>
    </location>
</feature>
<comment type="subcellular location">
    <subcellularLocation>
        <location evidence="2">Cytoplasm</location>
    </subcellularLocation>
    <subcellularLocation>
        <location evidence="1 15">Nucleus</location>
    </subcellularLocation>
</comment>
<feature type="domain" description="C2H2-type" evidence="17">
    <location>
        <begin position="297"/>
        <end position="326"/>
    </location>
</feature>
<evidence type="ECO:0000256" key="11">
    <source>
        <dbReference type="ARBA" id="ARBA00023159"/>
    </source>
</evidence>
<dbReference type="SMART" id="SM00355">
    <property type="entry name" value="ZnF_C2H2"/>
    <property type="match status" value="3"/>
</dbReference>
<dbReference type="GO" id="GO:0005634">
    <property type="term" value="C:nucleus"/>
    <property type="evidence" value="ECO:0007669"/>
    <property type="project" value="UniProtKB-SubCell"/>
</dbReference>
<evidence type="ECO:0000256" key="6">
    <source>
        <dbReference type="ARBA" id="ARBA00022737"/>
    </source>
</evidence>
<proteinExistence type="inferred from homology"/>
<keyword evidence="5 15" id="KW-0479">Metal-binding</keyword>
<evidence type="ECO:0000256" key="16">
    <source>
        <dbReference type="SAM" id="MobiDB-lite"/>
    </source>
</evidence>
<dbReference type="PANTHER" id="PTHR23235:SF54">
    <property type="entry name" value="E3 SUMO-PROTEIN LIGASE EGR2"/>
    <property type="match status" value="1"/>
</dbReference>
<organism evidence="18 19">
    <name type="scientific">Chanos chanos</name>
    <name type="common">Milkfish</name>
    <name type="synonym">Mugil chanos</name>
    <dbReference type="NCBI Taxonomy" id="29144"/>
    <lineage>
        <taxon>Eukaryota</taxon>
        <taxon>Metazoa</taxon>
        <taxon>Chordata</taxon>
        <taxon>Craniata</taxon>
        <taxon>Vertebrata</taxon>
        <taxon>Euteleostomi</taxon>
        <taxon>Actinopterygii</taxon>
        <taxon>Neopterygii</taxon>
        <taxon>Teleostei</taxon>
        <taxon>Ostariophysi</taxon>
        <taxon>Gonorynchiformes</taxon>
        <taxon>Chanidae</taxon>
        <taxon>Chanos</taxon>
    </lineage>
</organism>
<dbReference type="PROSITE" id="PS50157">
    <property type="entry name" value="ZINC_FINGER_C2H2_2"/>
    <property type="match status" value="3"/>
</dbReference>
<evidence type="ECO:0000256" key="12">
    <source>
        <dbReference type="ARBA" id="ARBA00023163"/>
    </source>
</evidence>
<evidence type="ECO:0000313" key="19">
    <source>
        <dbReference type="RefSeq" id="XP_030643296.1"/>
    </source>
</evidence>
<accession>A0A6J2WIY6</accession>
<evidence type="ECO:0000256" key="5">
    <source>
        <dbReference type="ARBA" id="ARBA00022723"/>
    </source>
</evidence>
<dbReference type="GeneID" id="115823388"/>
<keyword evidence="18" id="KW-1185">Reference proteome</keyword>
<dbReference type="FunFam" id="3.30.160.60:FF:000092">
    <property type="entry name" value="Early growth response protein 3"/>
    <property type="match status" value="1"/>
</dbReference>
<keyword evidence="7 14" id="KW-0863">Zinc-finger</keyword>
<name>A0A6J2WIY6_CHACN</name>
<dbReference type="InterPro" id="IPR013087">
    <property type="entry name" value="Znf_C2H2_type"/>
</dbReference>
<evidence type="ECO:0000256" key="15">
    <source>
        <dbReference type="RuleBase" id="RU363046"/>
    </source>
</evidence>
<keyword evidence="12 15" id="KW-0804">Transcription</keyword>
<evidence type="ECO:0000259" key="17">
    <source>
        <dbReference type="PROSITE" id="PS50157"/>
    </source>
</evidence>
<feature type="region of interest" description="Disordered" evidence="16">
    <location>
        <begin position="259"/>
        <end position="298"/>
    </location>
</feature>
<evidence type="ECO:0000256" key="4">
    <source>
        <dbReference type="ARBA" id="ARBA00022490"/>
    </source>
</evidence>
<dbReference type="CTD" id="368241"/>
<evidence type="ECO:0000256" key="2">
    <source>
        <dbReference type="ARBA" id="ARBA00004496"/>
    </source>
</evidence>
<keyword evidence="6" id="KW-0677">Repeat</keyword>
<evidence type="ECO:0000256" key="13">
    <source>
        <dbReference type="ARBA" id="ARBA00023242"/>
    </source>
</evidence>
<evidence type="ECO:0000256" key="9">
    <source>
        <dbReference type="ARBA" id="ARBA00023015"/>
    </source>
</evidence>
<dbReference type="PROSITE" id="PS00028">
    <property type="entry name" value="ZINC_FINGER_C2H2_1"/>
    <property type="match status" value="3"/>
</dbReference>